<name>A0A853ICU5_9GAMM</name>
<dbReference type="Proteomes" id="UP000569732">
    <property type="component" value="Unassembled WGS sequence"/>
</dbReference>
<dbReference type="InterPro" id="IPR027417">
    <property type="entry name" value="P-loop_NTPase"/>
</dbReference>
<comment type="caution">
    <text evidence="2">The sequence shown here is derived from an EMBL/GenBank/DDBJ whole genome shotgun (WGS) entry which is preliminary data.</text>
</comment>
<dbReference type="Pfam" id="PF13614">
    <property type="entry name" value="AAA_31"/>
    <property type="match status" value="1"/>
</dbReference>
<organism evidence="2 3">
    <name type="scientific">Spartinivicinus marinus</name>
    <dbReference type="NCBI Taxonomy" id="2994442"/>
    <lineage>
        <taxon>Bacteria</taxon>
        <taxon>Pseudomonadati</taxon>
        <taxon>Pseudomonadota</taxon>
        <taxon>Gammaproteobacteria</taxon>
        <taxon>Oceanospirillales</taxon>
        <taxon>Zooshikellaceae</taxon>
        <taxon>Spartinivicinus</taxon>
    </lineage>
</organism>
<reference evidence="2 3" key="1">
    <citation type="submission" date="2020-07" db="EMBL/GenBank/DDBJ databases">
        <title>Endozoicomonas sp. nov., isolated from sediment.</title>
        <authorList>
            <person name="Gu T."/>
        </authorList>
    </citation>
    <scope>NUCLEOTIDE SEQUENCE [LARGE SCALE GENOMIC DNA]</scope>
    <source>
        <strain evidence="2 3">SM1973</strain>
    </source>
</reference>
<feature type="domain" description="AAA" evidence="1">
    <location>
        <begin position="6"/>
        <end position="178"/>
    </location>
</feature>
<dbReference type="InterPro" id="IPR050678">
    <property type="entry name" value="DNA_Partitioning_ATPase"/>
</dbReference>
<sequence>MNKVKKIVAFANSKGGVSKTSTCLGVASCCAELGYKTLVVDLDHQANLSDDVGRGDEDYTITDLFENPKFDINKIVYPALDNGNAISNLWVVPADITLAVEARAAERFRHRLHIIEDGLKKLKQDFDICFFDCRPAIDLTIENALLLSDMVVIPVNMDKRATKGINDLFEVTKEIKRTDDFMSLIVKTMFDRRNKVMIRAIEEELSNKGWKVANSVVSVSESFKQATKYNRPFTSFANDSRQHNELRALANELLDSLQVEGRRFNLVVEEDGVACGA</sequence>
<protein>
    <submittedName>
        <fullName evidence="2">AAA family ATPase</fullName>
    </submittedName>
</protein>
<evidence type="ECO:0000259" key="1">
    <source>
        <dbReference type="Pfam" id="PF13614"/>
    </source>
</evidence>
<dbReference type="PANTHER" id="PTHR13696">
    <property type="entry name" value="P-LOOP CONTAINING NUCLEOSIDE TRIPHOSPHATE HYDROLASE"/>
    <property type="match status" value="1"/>
</dbReference>
<proteinExistence type="predicted"/>
<dbReference type="AlphaFoldDB" id="A0A853ICU5"/>
<keyword evidence="3" id="KW-1185">Reference proteome</keyword>
<dbReference type="Gene3D" id="3.40.50.300">
    <property type="entry name" value="P-loop containing nucleotide triphosphate hydrolases"/>
    <property type="match status" value="1"/>
</dbReference>
<dbReference type="EMBL" id="JACCKB010000121">
    <property type="protein sequence ID" value="NYZ69682.1"/>
    <property type="molecule type" value="Genomic_DNA"/>
</dbReference>
<dbReference type="PANTHER" id="PTHR13696:SF52">
    <property type="entry name" value="PARA FAMILY PROTEIN CT_582"/>
    <property type="match status" value="1"/>
</dbReference>
<gene>
    <name evidence="2" type="ORF">H0A36_27075</name>
</gene>
<dbReference type="InterPro" id="IPR025669">
    <property type="entry name" value="AAA_dom"/>
</dbReference>
<evidence type="ECO:0000313" key="2">
    <source>
        <dbReference type="EMBL" id="NYZ69682.1"/>
    </source>
</evidence>
<accession>A0A853ICU5</accession>
<dbReference type="CDD" id="cd02042">
    <property type="entry name" value="ParAB_family"/>
    <property type="match status" value="1"/>
</dbReference>
<evidence type="ECO:0000313" key="3">
    <source>
        <dbReference type="Proteomes" id="UP000569732"/>
    </source>
</evidence>
<dbReference type="SUPFAM" id="SSF52540">
    <property type="entry name" value="P-loop containing nucleoside triphosphate hydrolases"/>
    <property type="match status" value="1"/>
</dbReference>